<feature type="coiled-coil region" evidence="1">
    <location>
        <begin position="110"/>
        <end position="144"/>
    </location>
</feature>
<feature type="region of interest" description="Disordered" evidence="2">
    <location>
        <begin position="31"/>
        <end position="90"/>
    </location>
</feature>
<feature type="compositionally biased region" description="Acidic residues" evidence="2">
    <location>
        <begin position="63"/>
        <end position="90"/>
    </location>
</feature>
<dbReference type="EMBL" id="BK015301">
    <property type="protein sequence ID" value="DAE00288.1"/>
    <property type="molecule type" value="Genomic_DNA"/>
</dbReference>
<sequence>MSLFDLIASGVKVTNLDGTEADVAAIAEETKDEEVAVEQGAGEEPAAVEPEAAEGEAAPAAEEAVEATEETPAEVSAEEPAEPVAVEEDSAGDEVVIADADELNTALLEVQEEEAEYHEGEESVEEAEEAAVSTESLLKNLYAAKALGGMGIAHAELANEHVRYVGKSLGMSETQLPAMAYSQESFSSAGAIALTTEGAIQSVKDFFVNILNAILDGIAWLVDKAKTLWNKLFANYDRLGKYIASIKEAANAAKGKAPSKVKIGRHLLANLMVKGNVVSPTQAVALLAGAVNEVADKWNARSVVEIGNKLAKDTDLKLKSAEAGAKANAAVGLIEMDVLANMPFGASQYEVSAAEAEKLGLKVPEGGKARVSGVLPRNKIVGAVVSKTSVRAGVFSYSGAKDAPEEQELSIGVADILKDLDVLAKLVGKMSVVKEKLEQSATAAKGISTVISRVKTKYLALSKEARGGKSFMDNRREVSETVTDLKGLLVLLREPATSFSSYFLNEAKGLADLYKAVVKGFGKEKEETAA</sequence>
<organism evidence="3">
    <name type="scientific">Myoviridae sp. ctLnO19</name>
    <dbReference type="NCBI Taxonomy" id="2825085"/>
    <lineage>
        <taxon>Viruses</taxon>
        <taxon>Duplodnaviria</taxon>
        <taxon>Heunggongvirae</taxon>
        <taxon>Uroviricota</taxon>
        <taxon>Caudoviricetes</taxon>
    </lineage>
</organism>
<dbReference type="InterPro" id="IPR024413">
    <property type="entry name" value="Phage_phiKZ_Orf92_int-head"/>
</dbReference>
<name>A0A8S5P0Y3_9CAUD</name>
<reference evidence="3" key="1">
    <citation type="journal article" date="2021" name="Proc. Natl. Acad. Sci. U.S.A.">
        <title>A Catalog of Tens of Thousands of Viruses from Human Metagenomes Reveals Hidden Associations with Chronic Diseases.</title>
        <authorList>
            <person name="Tisza M.J."/>
            <person name="Buck C.B."/>
        </authorList>
    </citation>
    <scope>NUCLEOTIDE SEQUENCE</scope>
    <source>
        <strain evidence="3">CtLnO19</strain>
    </source>
</reference>
<proteinExistence type="predicted"/>
<feature type="compositionally biased region" description="Low complexity" evidence="2">
    <location>
        <begin position="37"/>
        <end position="62"/>
    </location>
</feature>
<protein>
    <submittedName>
        <fullName evidence="3">Internal head protein</fullName>
    </submittedName>
</protein>
<keyword evidence="1" id="KW-0175">Coiled coil</keyword>
<evidence type="ECO:0000256" key="1">
    <source>
        <dbReference type="SAM" id="Coils"/>
    </source>
</evidence>
<evidence type="ECO:0000256" key="2">
    <source>
        <dbReference type="SAM" id="MobiDB-lite"/>
    </source>
</evidence>
<evidence type="ECO:0000313" key="3">
    <source>
        <dbReference type="EMBL" id="DAE00288.1"/>
    </source>
</evidence>
<accession>A0A8S5P0Y3</accession>
<dbReference type="Pfam" id="PF12699">
    <property type="entry name" value="phiKZ_IP"/>
    <property type="match status" value="1"/>
</dbReference>